<evidence type="ECO:0008006" key="3">
    <source>
        <dbReference type="Google" id="ProtNLM"/>
    </source>
</evidence>
<gene>
    <name evidence="1" type="ORF">BCR33DRAFT_715004</name>
</gene>
<dbReference type="Proteomes" id="UP000193642">
    <property type="component" value="Unassembled WGS sequence"/>
</dbReference>
<proteinExistence type="predicted"/>
<dbReference type="OrthoDB" id="10451200at2759"/>
<evidence type="ECO:0000313" key="1">
    <source>
        <dbReference type="EMBL" id="ORY47251.1"/>
    </source>
</evidence>
<comment type="caution">
    <text evidence="1">The sequence shown here is derived from an EMBL/GenBank/DDBJ whole genome shotgun (WGS) entry which is preliminary data.</text>
</comment>
<organism evidence="1 2">
    <name type="scientific">Rhizoclosmatium globosum</name>
    <dbReference type="NCBI Taxonomy" id="329046"/>
    <lineage>
        <taxon>Eukaryota</taxon>
        <taxon>Fungi</taxon>
        <taxon>Fungi incertae sedis</taxon>
        <taxon>Chytridiomycota</taxon>
        <taxon>Chytridiomycota incertae sedis</taxon>
        <taxon>Chytridiomycetes</taxon>
        <taxon>Chytridiales</taxon>
        <taxon>Chytriomycetaceae</taxon>
        <taxon>Rhizoclosmatium</taxon>
    </lineage>
</organism>
<dbReference type="AlphaFoldDB" id="A0A1Y2CJP9"/>
<protein>
    <recommendedName>
        <fullName evidence="3">Holliday junction resolvase RuvC</fullName>
    </recommendedName>
</protein>
<name>A0A1Y2CJP9_9FUNG</name>
<dbReference type="EMBL" id="MCGO01000014">
    <property type="protein sequence ID" value="ORY47251.1"/>
    <property type="molecule type" value="Genomic_DNA"/>
</dbReference>
<sequence>MNIPLIVDLTRSSASNSPSSSVSPSAISVSSGPLSPDAIACLNEPFTISSTPSVISLAATSDDTMSLSDSDSSTSSENVAFNDDNIDVIETDAMAAIQAKLLQMNLIQAKRVAHQVGHPQTMNLDDLRESLAQHIVEMTMPLRNGAPLDELLIIGIDPGTARLGWTVCVGSANGFRVLTAGLFSCDGNVRNRQNLGYELTRLTEIIFESTPPLPRPIETVFVIEQQTIRGGPFVQALLPVYNCETILTTLAMRFAAVTVSANAKSVFSYWKEQALLDFQVKLRFISYTC</sequence>
<keyword evidence="2" id="KW-1185">Reference proteome</keyword>
<reference evidence="1 2" key="1">
    <citation type="submission" date="2016-07" db="EMBL/GenBank/DDBJ databases">
        <title>Pervasive Adenine N6-methylation of Active Genes in Fungi.</title>
        <authorList>
            <consortium name="DOE Joint Genome Institute"/>
            <person name="Mondo S.J."/>
            <person name="Dannebaum R.O."/>
            <person name="Kuo R.C."/>
            <person name="Labutti K."/>
            <person name="Haridas S."/>
            <person name="Kuo A."/>
            <person name="Salamov A."/>
            <person name="Ahrendt S.R."/>
            <person name="Lipzen A."/>
            <person name="Sullivan W."/>
            <person name="Andreopoulos W.B."/>
            <person name="Clum A."/>
            <person name="Lindquist E."/>
            <person name="Daum C."/>
            <person name="Ramamoorthy G.K."/>
            <person name="Gryganskyi A."/>
            <person name="Culley D."/>
            <person name="Magnuson J.K."/>
            <person name="James T.Y."/>
            <person name="O'Malley M.A."/>
            <person name="Stajich J.E."/>
            <person name="Spatafora J.W."/>
            <person name="Visel A."/>
            <person name="Grigoriev I.V."/>
        </authorList>
    </citation>
    <scope>NUCLEOTIDE SEQUENCE [LARGE SCALE GENOMIC DNA]</scope>
    <source>
        <strain evidence="1 2">JEL800</strain>
    </source>
</reference>
<accession>A0A1Y2CJP9</accession>
<evidence type="ECO:0000313" key="2">
    <source>
        <dbReference type="Proteomes" id="UP000193642"/>
    </source>
</evidence>